<sequence length="102" mass="11318">MLELVMEVVEWEDNVEMIFERKKQAAPPNLAEELVEVALDSEEAELAVAGRGEEVGGGIIWTAKGGDRAAYFSGWRVPYVWELHVGSTRVGTSNRPFEPANQ</sequence>
<dbReference type="HOGENOM" id="CLU_2281173_0_0_1"/>
<reference evidence="2" key="1">
    <citation type="journal article" date="2013" name="Science">
        <title>The Amborella genome and the evolution of flowering plants.</title>
        <authorList>
            <consortium name="Amborella Genome Project"/>
        </authorList>
    </citation>
    <scope>NUCLEOTIDE SEQUENCE [LARGE SCALE GENOMIC DNA]</scope>
</reference>
<keyword evidence="2" id="KW-1185">Reference proteome</keyword>
<evidence type="ECO:0000313" key="2">
    <source>
        <dbReference type="Proteomes" id="UP000017836"/>
    </source>
</evidence>
<gene>
    <name evidence="1" type="ORF">AMTR_s00002p00271520</name>
</gene>
<dbReference type="Gramene" id="ERN01553">
    <property type="protein sequence ID" value="ERN01553"/>
    <property type="gene ID" value="AMTR_s00002p00271520"/>
</dbReference>
<evidence type="ECO:0000313" key="1">
    <source>
        <dbReference type="EMBL" id="ERN01553.1"/>
    </source>
</evidence>
<dbReference type="AlphaFoldDB" id="W1P0T7"/>
<name>W1P0T7_AMBTC</name>
<accession>W1P0T7</accession>
<organism evidence="1 2">
    <name type="scientific">Amborella trichopoda</name>
    <dbReference type="NCBI Taxonomy" id="13333"/>
    <lineage>
        <taxon>Eukaryota</taxon>
        <taxon>Viridiplantae</taxon>
        <taxon>Streptophyta</taxon>
        <taxon>Embryophyta</taxon>
        <taxon>Tracheophyta</taxon>
        <taxon>Spermatophyta</taxon>
        <taxon>Magnoliopsida</taxon>
        <taxon>Amborellales</taxon>
        <taxon>Amborellaceae</taxon>
        <taxon>Amborella</taxon>
    </lineage>
</organism>
<proteinExistence type="predicted"/>
<dbReference type="EMBL" id="KI394767">
    <property type="protein sequence ID" value="ERN01553.1"/>
    <property type="molecule type" value="Genomic_DNA"/>
</dbReference>
<protein>
    <submittedName>
        <fullName evidence="1">Uncharacterized protein</fullName>
    </submittedName>
</protein>
<dbReference type="Proteomes" id="UP000017836">
    <property type="component" value="Unassembled WGS sequence"/>
</dbReference>